<name>A0A3P3W199_9MICO</name>
<keyword evidence="3 7" id="KW-0812">Transmembrane</keyword>
<feature type="transmembrane region" description="Helical" evidence="7">
    <location>
        <begin position="230"/>
        <end position="252"/>
    </location>
</feature>
<feature type="transmembrane region" description="Helical" evidence="7">
    <location>
        <begin position="66"/>
        <end position="88"/>
    </location>
</feature>
<gene>
    <name evidence="8" type="ORF">EG850_07775</name>
</gene>
<accession>A0A3P3W199</accession>
<keyword evidence="5 7" id="KW-0472">Membrane</keyword>
<dbReference type="PANTHER" id="PTHR21716:SF64">
    <property type="entry name" value="AI-2 TRANSPORT PROTEIN TQSA"/>
    <property type="match status" value="1"/>
</dbReference>
<keyword evidence="4 7" id="KW-1133">Transmembrane helix</keyword>
<dbReference type="GO" id="GO:0016020">
    <property type="term" value="C:membrane"/>
    <property type="evidence" value="ECO:0007669"/>
    <property type="project" value="UniProtKB-SubCell"/>
</dbReference>
<evidence type="ECO:0000256" key="5">
    <source>
        <dbReference type="ARBA" id="ARBA00023136"/>
    </source>
</evidence>
<proteinExistence type="inferred from homology"/>
<feature type="transmembrane region" description="Helical" evidence="7">
    <location>
        <begin position="37"/>
        <end position="59"/>
    </location>
</feature>
<evidence type="ECO:0000256" key="4">
    <source>
        <dbReference type="ARBA" id="ARBA00022989"/>
    </source>
</evidence>
<evidence type="ECO:0000313" key="8">
    <source>
        <dbReference type="EMBL" id="RRJ86653.1"/>
    </source>
</evidence>
<protein>
    <submittedName>
        <fullName evidence="8">AI-2E family transporter</fullName>
    </submittedName>
</protein>
<evidence type="ECO:0000256" key="3">
    <source>
        <dbReference type="ARBA" id="ARBA00022692"/>
    </source>
</evidence>
<organism evidence="8 9">
    <name type="scientific">Gulosibacter macacae</name>
    <dbReference type="NCBI Taxonomy" id="2488791"/>
    <lineage>
        <taxon>Bacteria</taxon>
        <taxon>Bacillati</taxon>
        <taxon>Actinomycetota</taxon>
        <taxon>Actinomycetes</taxon>
        <taxon>Micrococcales</taxon>
        <taxon>Microbacteriaceae</taxon>
        <taxon>Gulosibacter</taxon>
    </lineage>
</organism>
<keyword evidence="9" id="KW-1185">Reference proteome</keyword>
<feature type="transmembrane region" description="Helical" evidence="7">
    <location>
        <begin position="264"/>
        <end position="285"/>
    </location>
</feature>
<dbReference type="OrthoDB" id="9799225at2"/>
<sequence length="380" mass="41080">MAPEARPVFAYGRMLSILAVIVLGIIALVSASYLSSFITPVFLGLNLVLAIAPLMHWLIRKGMHRVPAAIIALITIYSLLLLFVWALVWSVTMLVQELPKYGPEFTALYRSVLDWLASLGISQDELLSQVSGALSPSAIAGFAQSLLSNIGGVMSLLATLLVVIFFLFFDAVTFEPRMRRVRQVRPNVGRAFDTFSAGVGRYWIVTTAFGIIVAILDVIMLEILHVPLALVWGVFSFLTNYIPNIGFVIGMVPPVLMALLANGWVNALVVLVLWSVINFVIQSLIQPKVAGDAVGVTPTVSFLSLLVWAFVLGPVGALLALPATLFVKAILIDADPNNRWLGFILDARPDVGDGDDDGNGIPDAEEARTIGRRGRAKGTS</sequence>
<dbReference type="EMBL" id="RQVS01000008">
    <property type="protein sequence ID" value="RRJ86653.1"/>
    <property type="molecule type" value="Genomic_DNA"/>
</dbReference>
<feature type="transmembrane region" description="Helical" evidence="7">
    <location>
        <begin position="12"/>
        <end position="31"/>
    </location>
</feature>
<evidence type="ECO:0000256" key="2">
    <source>
        <dbReference type="ARBA" id="ARBA00009773"/>
    </source>
</evidence>
<feature type="transmembrane region" description="Helical" evidence="7">
    <location>
        <begin position="150"/>
        <end position="172"/>
    </location>
</feature>
<feature type="region of interest" description="Disordered" evidence="6">
    <location>
        <begin position="352"/>
        <end position="380"/>
    </location>
</feature>
<feature type="compositionally biased region" description="Basic residues" evidence="6">
    <location>
        <begin position="370"/>
        <end position="380"/>
    </location>
</feature>
<dbReference type="GO" id="GO:0055085">
    <property type="term" value="P:transmembrane transport"/>
    <property type="evidence" value="ECO:0007669"/>
    <property type="project" value="TreeGrafter"/>
</dbReference>
<evidence type="ECO:0000313" key="9">
    <source>
        <dbReference type="Proteomes" id="UP000274391"/>
    </source>
</evidence>
<feature type="transmembrane region" description="Helical" evidence="7">
    <location>
        <begin position="202"/>
        <end position="224"/>
    </location>
</feature>
<dbReference type="AlphaFoldDB" id="A0A3P3W199"/>
<comment type="caution">
    <text evidence="8">The sequence shown here is derived from an EMBL/GenBank/DDBJ whole genome shotgun (WGS) entry which is preliminary data.</text>
</comment>
<dbReference type="Pfam" id="PF01594">
    <property type="entry name" value="AI-2E_transport"/>
    <property type="match status" value="1"/>
</dbReference>
<evidence type="ECO:0000256" key="1">
    <source>
        <dbReference type="ARBA" id="ARBA00004141"/>
    </source>
</evidence>
<comment type="subcellular location">
    <subcellularLocation>
        <location evidence="1">Membrane</location>
        <topology evidence="1">Multi-pass membrane protein</topology>
    </subcellularLocation>
</comment>
<dbReference type="Proteomes" id="UP000274391">
    <property type="component" value="Unassembled WGS sequence"/>
</dbReference>
<evidence type="ECO:0000256" key="6">
    <source>
        <dbReference type="SAM" id="MobiDB-lite"/>
    </source>
</evidence>
<feature type="transmembrane region" description="Helical" evidence="7">
    <location>
        <begin position="305"/>
        <end position="331"/>
    </location>
</feature>
<comment type="similarity">
    <text evidence="2">Belongs to the autoinducer-2 exporter (AI-2E) (TC 2.A.86) family.</text>
</comment>
<dbReference type="InterPro" id="IPR002549">
    <property type="entry name" value="AI-2E-like"/>
</dbReference>
<reference evidence="8 9" key="1">
    <citation type="submission" date="2018-11" db="EMBL/GenBank/DDBJ databases">
        <title>YIM 102482-1 draft genome.</title>
        <authorList>
            <person name="Li G."/>
            <person name="Jiang Y."/>
        </authorList>
    </citation>
    <scope>NUCLEOTIDE SEQUENCE [LARGE SCALE GENOMIC DNA]</scope>
    <source>
        <strain evidence="8 9">YIM 102482-1</strain>
    </source>
</reference>
<evidence type="ECO:0000256" key="7">
    <source>
        <dbReference type="SAM" id="Phobius"/>
    </source>
</evidence>
<dbReference type="PANTHER" id="PTHR21716">
    <property type="entry name" value="TRANSMEMBRANE PROTEIN"/>
    <property type="match status" value="1"/>
</dbReference>